<dbReference type="SMART" id="SM00326">
    <property type="entry name" value="SH3"/>
    <property type="match status" value="1"/>
</dbReference>
<evidence type="ECO:0000256" key="1">
    <source>
        <dbReference type="ARBA" id="ARBA00004496"/>
    </source>
</evidence>
<dbReference type="InterPro" id="IPR039801">
    <property type="entry name" value="EPS8-like"/>
</dbReference>
<dbReference type="FunFam" id="2.30.29.30:FF:000293">
    <property type="entry name" value="EPS8 like 3"/>
    <property type="match status" value="1"/>
</dbReference>
<dbReference type="SUPFAM" id="SSF50729">
    <property type="entry name" value="PH domain-like"/>
    <property type="match status" value="1"/>
</dbReference>
<keyword evidence="5" id="KW-0597">Phosphoprotein</keyword>
<keyword evidence="9" id="KW-1185">Reference proteome</keyword>
<dbReference type="GO" id="GO:0003779">
    <property type="term" value="F:actin binding"/>
    <property type="evidence" value="ECO:0007669"/>
    <property type="project" value="TreeGrafter"/>
</dbReference>
<dbReference type="InterPro" id="IPR055093">
    <property type="entry name" value="EPS8_2nd"/>
</dbReference>
<dbReference type="InterPro" id="IPR013625">
    <property type="entry name" value="PTB"/>
</dbReference>
<evidence type="ECO:0000256" key="2">
    <source>
        <dbReference type="ARBA" id="ARBA00006197"/>
    </source>
</evidence>
<evidence type="ECO:0000256" key="5">
    <source>
        <dbReference type="ARBA" id="ARBA00022553"/>
    </source>
</evidence>
<dbReference type="Gene3D" id="2.30.30.40">
    <property type="entry name" value="SH3 Domains"/>
    <property type="match status" value="1"/>
</dbReference>
<dbReference type="InterPro" id="IPR013761">
    <property type="entry name" value="SAM/pointed_sf"/>
</dbReference>
<feature type="compositionally biased region" description="Basic and acidic residues" evidence="7">
    <location>
        <begin position="562"/>
        <end position="571"/>
    </location>
</feature>
<dbReference type="InterPro" id="IPR033928">
    <property type="entry name" value="EPS8_PTB"/>
</dbReference>
<dbReference type="GO" id="GO:0005737">
    <property type="term" value="C:cytoplasm"/>
    <property type="evidence" value="ECO:0007669"/>
    <property type="project" value="UniProtKB-SubCell"/>
</dbReference>
<dbReference type="InterPro" id="IPR011993">
    <property type="entry name" value="PH-like_dom_sf"/>
</dbReference>
<sequence length="653" mass="74225">MYRSDSPYGLDSSSYAGSVQSVQSNGYSVEDRLSQISNLSRPSAKSIYMQRKEYADSIAKMMNKFQYRVEHLFTCDLDGEEVRDVNDCVERLNILDGMGRVWGQDMVLEVRDGKLLLTDIETKEELESLALSSIMELKAVMDSCVYNSLLTATVKDRSKRTTSVFMFQCEDLRADFIKRDLERVLPHQRDEVSNHSNNSRSNLEVMAGHQIVRNLQNAVPPPEQREWTPPKDPSAQWSAPDYDEDPTPVPTPTPPMPREEPLPPRKETPVQHLFMEEEPEPEPAPVSPPRPYTETDRNVDIVNHVFNDIEIFMGQVAAAAAKAEKKKKKMKKNKDKGIKGMPPAEEFETCLQKIKCGFNLLGELNGKISNPSAPEFVHCLFSTLAFVVSHSPEELPPTIVAPLLKPECIRLLSEEATPEEDQLWQSLGDAWNVPSTKWPEDDEDIPTYTLEFYDGWQPLELTHSLPGREPERRQQSQKQIQSQSPRSTPEKRSAPFKPPPSRPDEPNPSYMRVMYDFTARNNRELSISKGEVVQLLDTSKKWWRVRSDRGEEGFIPNNVLESQDKEQEKQETSGPPSLTKRSKPDQVKAWLEYKGFSKITVRCLGVLSGSMLLGMTREELKIVCPEEGGRVFFQLQNIKSAMALASEVRPIEP</sequence>
<dbReference type="InterPro" id="IPR035462">
    <property type="entry name" value="Eps8_SH3"/>
</dbReference>
<accession>A0A8U1EZ30</accession>
<dbReference type="InterPro" id="IPR001452">
    <property type="entry name" value="SH3_domain"/>
</dbReference>
<evidence type="ECO:0000313" key="9">
    <source>
        <dbReference type="Proteomes" id="UP000808372"/>
    </source>
</evidence>
<dbReference type="GO" id="GO:0035023">
    <property type="term" value="P:regulation of Rho protein signal transduction"/>
    <property type="evidence" value="ECO:0007669"/>
    <property type="project" value="TreeGrafter"/>
</dbReference>
<dbReference type="GO" id="GO:1900029">
    <property type="term" value="P:positive regulation of ruffle assembly"/>
    <property type="evidence" value="ECO:0007669"/>
    <property type="project" value="TreeGrafter"/>
</dbReference>
<feature type="compositionally biased region" description="Low complexity" evidence="7">
    <location>
        <begin position="476"/>
        <end position="487"/>
    </location>
</feature>
<dbReference type="SUPFAM" id="SSF47769">
    <property type="entry name" value="SAM/Pointed domain"/>
    <property type="match status" value="1"/>
</dbReference>
<dbReference type="Gene3D" id="1.10.150.50">
    <property type="entry name" value="Transcription Factor, Ets-1"/>
    <property type="match status" value="1"/>
</dbReference>
<organism evidence="9 10">
    <name type="scientific">Salvelinus namaycush</name>
    <name type="common">Lake trout</name>
    <name type="synonym">Salmo namaycush</name>
    <dbReference type="NCBI Taxonomy" id="8040"/>
    <lineage>
        <taxon>Eukaryota</taxon>
        <taxon>Metazoa</taxon>
        <taxon>Chordata</taxon>
        <taxon>Craniata</taxon>
        <taxon>Vertebrata</taxon>
        <taxon>Euteleostomi</taxon>
        <taxon>Actinopterygii</taxon>
        <taxon>Neopterygii</taxon>
        <taxon>Teleostei</taxon>
        <taxon>Protacanthopterygii</taxon>
        <taxon>Salmoniformes</taxon>
        <taxon>Salmonidae</taxon>
        <taxon>Salmoninae</taxon>
        <taxon>Salvelinus</taxon>
    </lineage>
</organism>
<dbReference type="CDD" id="cd01210">
    <property type="entry name" value="PTB_EPS8"/>
    <property type="match status" value="1"/>
</dbReference>
<evidence type="ECO:0000259" key="8">
    <source>
        <dbReference type="PROSITE" id="PS50002"/>
    </source>
</evidence>
<dbReference type="Proteomes" id="UP000808372">
    <property type="component" value="Chromosome 2"/>
</dbReference>
<dbReference type="OrthoDB" id="4680325at2759"/>
<gene>
    <name evidence="10" type="primary">LOC120061107</name>
</gene>
<dbReference type="PANTHER" id="PTHR12287:SF22">
    <property type="entry name" value="EPIDERMAL GROWTH FACTOR RECEPTOR KINASE SUBSTRATE 8-LIKE PROTEIN 3"/>
    <property type="match status" value="1"/>
</dbReference>
<evidence type="ECO:0000256" key="6">
    <source>
        <dbReference type="PROSITE-ProRule" id="PRU00192"/>
    </source>
</evidence>
<keyword evidence="4" id="KW-0963">Cytoplasm</keyword>
<dbReference type="KEGG" id="snh:120061107"/>
<dbReference type="CDD" id="cd09540">
    <property type="entry name" value="SAM_EPS8-like"/>
    <property type="match status" value="1"/>
</dbReference>
<dbReference type="CDD" id="cd11764">
    <property type="entry name" value="SH3_Eps8"/>
    <property type="match status" value="1"/>
</dbReference>
<dbReference type="InterPro" id="IPR041418">
    <property type="entry name" value="SAM_3"/>
</dbReference>
<dbReference type="SUPFAM" id="SSF50044">
    <property type="entry name" value="SH3-domain"/>
    <property type="match status" value="1"/>
</dbReference>
<feature type="compositionally biased region" description="Basic and acidic residues" evidence="7">
    <location>
        <begin position="257"/>
        <end position="266"/>
    </location>
</feature>
<evidence type="ECO:0000313" key="10">
    <source>
        <dbReference type="RefSeq" id="XP_038866589.1"/>
    </source>
</evidence>
<dbReference type="PANTHER" id="PTHR12287">
    <property type="entry name" value="EPIDERMAL GROWTH FACTOR RECEPTOR KINASE SUBSTRATE EPS8-RELATED PROTEIN"/>
    <property type="match status" value="1"/>
</dbReference>
<dbReference type="PROSITE" id="PS50002">
    <property type="entry name" value="SH3"/>
    <property type="match status" value="1"/>
</dbReference>
<evidence type="ECO:0000256" key="3">
    <source>
        <dbReference type="ARBA" id="ARBA00022443"/>
    </source>
</evidence>
<dbReference type="Gene3D" id="2.30.29.30">
    <property type="entry name" value="Pleckstrin-homology domain (PH domain)/Phosphotyrosine-binding domain (PTB)"/>
    <property type="match status" value="1"/>
</dbReference>
<dbReference type="GO" id="GO:0007266">
    <property type="term" value="P:Rho protein signal transduction"/>
    <property type="evidence" value="ECO:0007669"/>
    <property type="project" value="TreeGrafter"/>
</dbReference>
<feature type="region of interest" description="Disordered" evidence="7">
    <location>
        <begin position="561"/>
        <end position="584"/>
    </location>
</feature>
<feature type="region of interest" description="Disordered" evidence="7">
    <location>
        <begin position="219"/>
        <end position="266"/>
    </location>
</feature>
<dbReference type="Pfam" id="PF08416">
    <property type="entry name" value="PTB"/>
    <property type="match status" value="1"/>
</dbReference>
<proteinExistence type="inferred from homology"/>
<comment type="similarity">
    <text evidence="2">Belongs to the EPS8 family.</text>
</comment>
<comment type="subcellular location">
    <subcellularLocation>
        <location evidence="1">Cytoplasm</location>
    </subcellularLocation>
</comment>
<protein>
    <submittedName>
        <fullName evidence="10">Epidermal growth factor receptor kinase substrate 8-like protein 3 isoform X1</fullName>
    </submittedName>
</protein>
<name>A0A8U1EZ30_SALNM</name>
<reference evidence="10" key="1">
    <citation type="submission" date="2025-08" db="UniProtKB">
        <authorList>
            <consortium name="RefSeq"/>
        </authorList>
    </citation>
    <scope>IDENTIFICATION</scope>
    <source>
        <tissue evidence="10">White muscle</tissue>
    </source>
</reference>
<keyword evidence="3 6" id="KW-0728">SH3 domain</keyword>
<dbReference type="GO" id="GO:0031982">
    <property type="term" value="C:vesicle"/>
    <property type="evidence" value="ECO:0007669"/>
    <property type="project" value="TreeGrafter"/>
</dbReference>
<feature type="compositionally biased region" description="Pro residues" evidence="7">
    <location>
        <begin position="247"/>
        <end position="256"/>
    </location>
</feature>
<dbReference type="AlphaFoldDB" id="A0A8U1EZ30"/>
<dbReference type="InterPro" id="IPR036028">
    <property type="entry name" value="SH3-like_dom_sf"/>
</dbReference>
<dbReference type="RefSeq" id="XP_038866589.1">
    <property type="nucleotide sequence ID" value="XM_039010661.1"/>
</dbReference>
<dbReference type="GeneID" id="120061107"/>
<dbReference type="GO" id="GO:0032587">
    <property type="term" value="C:ruffle membrane"/>
    <property type="evidence" value="ECO:0007669"/>
    <property type="project" value="TreeGrafter"/>
</dbReference>
<evidence type="ECO:0000256" key="7">
    <source>
        <dbReference type="SAM" id="MobiDB-lite"/>
    </source>
</evidence>
<dbReference type="Pfam" id="PF00018">
    <property type="entry name" value="SH3_1"/>
    <property type="match status" value="1"/>
</dbReference>
<dbReference type="Pfam" id="PF22975">
    <property type="entry name" value="EPS8_2nd"/>
    <property type="match status" value="1"/>
</dbReference>
<feature type="region of interest" description="Disordered" evidence="7">
    <location>
        <begin position="461"/>
        <end position="510"/>
    </location>
</feature>
<dbReference type="Pfam" id="PF18016">
    <property type="entry name" value="SAM_3"/>
    <property type="match status" value="1"/>
</dbReference>
<evidence type="ECO:0000256" key="4">
    <source>
        <dbReference type="ARBA" id="ARBA00022490"/>
    </source>
</evidence>
<feature type="domain" description="SH3" evidence="8">
    <location>
        <begin position="506"/>
        <end position="565"/>
    </location>
</feature>